<dbReference type="InterPro" id="IPR035892">
    <property type="entry name" value="C2_domain_sf"/>
</dbReference>
<keyword evidence="5" id="KW-0812">Transmembrane</keyword>
<dbReference type="Gene3D" id="2.60.40.150">
    <property type="entry name" value="C2 domain"/>
    <property type="match status" value="1"/>
</dbReference>
<dbReference type="SMART" id="SM00239">
    <property type="entry name" value="C2"/>
    <property type="match status" value="1"/>
</dbReference>
<sequence>MNFFTTKFLSSKKDAGVGGTAGLRSGLLPAGGSNNGSSNGSSSSSLGVVGGMTNIVMRVSKSWDIKMPPPTKTVLGLGIDGGMFDNRMIDTGIGHFNLIQRKRKIIIGIHGPDGEAEGVGGVVGDDASSSGSLSMHNAEENSSSGRSMLSKGIDLSSELKDDDLIVIRILKPRRGRWGIHKDYTEESDESESESDHENEDGDEDEDSEEVGEDEDGDDFCNDTCSFLTSSKSKRKMETTKKSIKKKKWLQEVLKEQRASNNTSTHYHGGSNTKYTISREDTEWIEYRKFGLDEINPDDIQYRKTWEATIGIEKYRERRKLIFNSQAEAIEFKLEIDTLRTLSKHRATQRLHAYKKLQLQIKSQTKNRLSLINSKAKSATPTATTDTDQNDTHHHPKQMIQSISRPLNDLVHVLNPVIFMNPHGTTGVALQQEQQEQQQQQQCCNNNQPSVDNNSRTTTTMDDNIELHDDISLLVEIVSCSDLPVADITDSTDPYVVVFLGVNAIHKTEYIPKELNPVWTVHNGSLFMVSCSAEEFFSFSYGLVFCVKDFDLVGLKDRIVGRAELTQEQLLCMDGERVAVELDIPQDILDHPSNRINLGKDRIYSSKIYLRVRKATPEDKRFIMTFNDIRRSKREGVYTDTSFKANADWLGVLKRESKRIDDVEVHRVKPGPDPNRPTEETKWMSNSQLDKEMLKPSHAWVDSGSGTLGKIYIEVLKCENLPNIFLNHKIASEKSKTDAFCCMVFEDAIGYTDVIKDATHPRWMPWSQRAFAFISIKLPDIHTLNLPNRFDFMTVYYVCHGDEDMDRFSLETLYAYQAELESHLGHIYQIKKAVLVVIFWRGHFPLKIYGTEFNLPIHSSVAFLMGITLVENLNLMPSFLFFSIAWFLMATYEASMKHPSPWAGSITLKQMYLSAIYGKAFPESIAEYENEAAVRAYNEELKQRYEEEQELLKQRQETARQLTELYGRGATEPDDLSAERFTKKDVNIVNDMLYSVNPLAASLLPIQQMLGQIASYIRILRSIVSWDERINAFLILNSSIAVGVIFLFIPWGWVARWFFRLTIWIFLGPWMKLVDLYVLPKIFGTELDKDKMLANFAKDKLDSIGITKETILRKREDVYKQQAMKRYMFGKYSVMVPRFKDYRYCDTPLPESSATPVLEAIKIVTNKISPGQTLTGEMIPTWGDGLDKKKLSKEKKTN</sequence>
<keyword evidence="2" id="KW-0106">Calcium</keyword>
<dbReference type="Pfam" id="PF00168">
    <property type="entry name" value="C2"/>
    <property type="match status" value="2"/>
</dbReference>
<evidence type="ECO:0000259" key="6">
    <source>
        <dbReference type="PROSITE" id="PS50004"/>
    </source>
</evidence>
<name>A0A1E7EK39_9STRA</name>
<feature type="region of interest" description="Disordered" evidence="4">
    <location>
        <begin position="181"/>
        <end position="221"/>
    </location>
</feature>
<dbReference type="InterPro" id="IPR000008">
    <property type="entry name" value="C2_dom"/>
</dbReference>
<evidence type="ECO:0000256" key="1">
    <source>
        <dbReference type="ARBA" id="ARBA00022723"/>
    </source>
</evidence>
<dbReference type="PANTHER" id="PTHR45911">
    <property type="entry name" value="C2 DOMAIN-CONTAINING PROTEIN"/>
    <property type="match status" value="1"/>
</dbReference>
<accession>A0A1E7EK39</accession>
<feature type="coiled-coil region" evidence="3">
    <location>
        <begin position="933"/>
        <end position="964"/>
    </location>
</feature>
<evidence type="ECO:0000313" key="8">
    <source>
        <dbReference type="Proteomes" id="UP000095751"/>
    </source>
</evidence>
<feature type="region of interest" description="Disordered" evidence="4">
    <location>
        <begin position="438"/>
        <end position="457"/>
    </location>
</feature>
<dbReference type="InParanoid" id="A0A1E7EK39"/>
<keyword evidence="8" id="KW-1185">Reference proteome</keyword>
<keyword evidence="3" id="KW-0175">Coiled coil</keyword>
<organism evidence="7 8">
    <name type="scientific">Fragilariopsis cylindrus CCMP1102</name>
    <dbReference type="NCBI Taxonomy" id="635003"/>
    <lineage>
        <taxon>Eukaryota</taxon>
        <taxon>Sar</taxon>
        <taxon>Stramenopiles</taxon>
        <taxon>Ochrophyta</taxon>
        <taxon>Bacillariophyta</taxon>
        <taxon>Bacillariophyceae</taxon>
        <taxon>Bacillariophycidae</taxon>
        <taxon>Bacillariales</taxon>
        <taxon>Bacillariaceae</taxon>
        <taxon>Fragilariopsis</taxon>
    </lineage>
</organism>
<evidence type="ECO:0000256" key="4">
    <source>
        <dbReference type="SAM" id="MobiDB-lite"/>
    </source>
</evidence>
<feature type="compositionally biased region" description="Acidic residues" evidence="4">
    <location>
        <begin position="185"/>
        <end position="220"/>
    </location>
</feature>
<dbReference type="SUPFAM" id="SSF49562">
    <property type="entry name" value="C2 domain (Calcium/lipid-binding domain, CaLB)"/>
    <property type="match status" value="1"/>
</dbReference>
<dbReference type="PANTHER" id="PTHR45911:SF4">
    <property type="entry name" value="MULTIPLE C2 AND TRANSMEMBRANE DOMAIN-CONTAINING PROTEIN"/>
    <property type="match status" value="1"/>
</dbReference>
<feature type="region of interest" description="Disordered" evidence="4">
    <location>
        <begin position="371"/>
        <end position="398"/>
    </location>
</feature>
<reference evidence="7 8" key="1">
    <citation type="submission" date="2016-09" db="EMBL/GenBank/DDBJ databases">
        <title>Extensive genetic diversity and differential bi-allelic expression allows diatom success in the polar Southern Ocean.</title>
        <authorList>
            <consortium name="DOE Joint Genome Institute"/>
            <person name="Mock T."/>
            <person name="Otillar R.P."/>
            <person name="Strauss J."/>
            <person name="Dupont C."/>
            <person name="Frickenhaus S."/>
            <person name="Maumus F."/>
            <person name="Mcmullan M."/>
            <person name="Sanges R."/>
            <person name="Schmutz J."/>
            <person name="Toseland A."/>
            <person name="Valas R."/>
            <person name="Veluchamy A."/>
            <person name="Ward B.J."/>
            <person name="Allen A."/>
            <person name="Barry K."/>
            <person name="Falciatore A."/>
            <person name="Ferrante M."/>
            <person name="Fortunato A.E."/>
            <person name="Gloeckner G."/>
            <person name="Gruber A."/>
            <person name="Hipkin R."/>
            <person name="Janech M."/>
            <person name="Kroth P."/>
            <person name="Leese F."/>
            <person name="Lindquist E."/>
            <person name="Lyon B.R."/>
            <person name="Martin J."/>
            <person name="Mayer C."/>
            <person name="Parker M."/>
            <person name="Quesneville H."/>
            <person name="Raymond J."/>
            <person name="Uhlig C."/>
            <person name="Valentin K.U."/>
            <person name="Worden A.Z."/>
            <person name="Armbrust E.V."/>
            <person name="Bowler C."/>
            <person name="Green B."/>
            <person name="Moulton V."/>
            <person name="Van Oosterhout C."/>
            <person name="Grigoriev I."/>
        </authorList>
    </citation>
    <scope>NUCLEOTIDE SEQUENCE [LARGE SCALE GENOMIC DNA]</scope>
    <source>
        <strain evidence="7 8">CCMP1102</strain>
    </source>
</reference>
<keyword evidence="5" id="KW-0472">Membrane</keyword>
<dbReference type="OrthoDB" id="270970at2759"/>
<feature type="transmembrane region" description="Helical" evidence="5">
    <location>
        <begin position="1029"/>
        <end position="1050"/>
    </location>
</feature>
<keyword evidence="5" id="KW-1133">Transmembrane helix</keyword>
<feature type="compositionally biased region" description="Low complexity" evidence="4">
    <location>
        <begin position="372"/>
        <end position="386"/>
    </location>
</feature>
<evidence type="ECO:0000256" key="3">
    <source>
        <dbReference type="SAM" id="Coils"/>
    </source>
</evidence>
<feature type="compositionally biased region" description="Low complexity" evidence="4">
    <location>
        <begin position="438"/>
        <end position="447"/>
    </location>
</feature>
<dbReference type="PROSITE" id="PS50004">
    <property type="entry name" value="C2"/>
    <property type="match status" value="1"/>
</dbReference>
<protein>
    <submittedName>
        <fullName evidence="7">C2-domain-containing protein</fullName>
    </submittedName>
</protein>
<feature type="region of interest" description="Disordered" evidence="4">
    <location>
        <begin position="115"/>
        <end position="149"/>
    </location>
</feature>
<feature type="compositionally biased region" description="Polar residues" evidence="4">
    <location>
        <begin position="448"/>
        <end position="457"/>
    </location>
</feature>
<evidence type="ECO:0000313" key="7">
    <source>
        <dbReference type="EMBL" id="OEU06252.1"/>
    </source>
</evidence>
<feature type="domain" description="C2" evidence="6">
    <location>
        <begin position="452"/>
        <end position="581"/>
    </location>
</feature>
<proteinExistence type="predicted"/>
<evidence type="ECO:0000256" key="5">
    <source>
        <dbReference type="SAM" id="Phobius"/>
    </source>
</evidence>
<dbReference type="GO" id="GO:0016020">
    <property type="term" value="C:membrane"/>
    <property type="evidence" value="ECO:0007669"/>
    <property type="project" value="TreeGrafter"/>
</dbReference>
<gene>
    <name evidence="7" type="ORF">FRACYDRAFT_255478</name>
</gene>
<feature type="transmembrane region" description="Helical" evidence="5">
    <location>
        <begin position="860"/>
        <end position="887"/>
    </location>
</feature>
<dbReference type="EMBL" id="KV784418">
    <property type="protein sequence ID" value="OEU06252.1"/>
    <property type="molecule type" value="Genomic_DNA"/>
</dbReference>
<dbReference type="GO" id="GO:0005509">
    <property type="term" value="F:calcium ion binding"/>
    <property type="evidence" value="ECO:0007669"/>
    <property type="project" value="TreeGrafter"/>
</dbReference>
<dbReference type="KEGG" id="fcy:FRACYDRAFT_255478"/>
<keyword evidence="1" id="KW-0479">Metal-binding</keyword>
<dbReference type="AlphaFoldDB" id="A0A1E7EK39"/>
<dbReference type="CDD" id="cd00030">
    <property type="entry name" value="C2"/>
    <property type="match status" value="1"/>
</dbReference>
<evidence type="ECO:0000256" key="2">
    <source>
        <dbReference type="ARBA" id="ARBA00022837"/>
    </source>
</evidence>
<dbReference type="Proteomes" id="UP000095751">
    <property type="component" value="Unassembled WGS sequence"/>
</dbReference>